<dbReference type="EMBL" id="LSYV01000034">
    <property type="protein sequence ID" value="KXZ47729.1"/>
    <property type="molecule type" value="Genomic_DNA"/>
</dbReference>
<keyword evidence="2" id="KW-1185">Reference proteome</keyword>
<evidence type="ECO:0000313" key="2">
    <source>
        <dbReference type="Proteomes" id="UP000075714"/>
    </source>
</evidence>
<organism evidence="1 2">
    <name type="scientific">Gonium pectorale</name>
    <name type="common">Green alga</name>
    <dbReference type="NCBI Taxonomy" id="33097"/>
    <lineage>
        <taxon>Eukaryota</taxon>
        <taxon>Viridiplantae</taxon>
        <taxon>Chlorophyta</taxon>
        <taxon>core chlorophytes</taxon>
        <taxon>Chlorophyceae</taxon>
        <taxon>CS clade</taxon>
        <taxon>Chlamydomonadales</taxon>
        <taxon>Volvocaceae</taxon>
        <taxon>Gonium</taxon>
    </lineage>
</organism>
<comment type="caution">
    <text evidence="1">The sequence shown here is derived from an EMBL/GenBank/DDBJ whole genome shotgun (WGS) entry which is preliminary data.</text>
</comment>
<dbReference type="Gene3D" id="3.40.50.11350">
    <property type="match status" value="1"/>
</dbReference>
<dbReference type="OrthoDB" id="534338at2759"/>
<protein>
    <recommendedName>
        <fullName evidence="3">O-fucosyltransferase family protein</fullName>
    </recommendedName>
</protein>
<evidence type="ECO:0000313" key="1">
    <source>
        <dbReference type="EMBL" id="KXZ47729.1"/>
    </source>
</evidence>
<reference evidence="2" key="1">
    <citation type="journal article" date="2016" name="Nat. Commun.">
        <title>The Gonium pectorale genome demonstrates co-option of cell cycle regulation during the evolution of multicellularity.</title>
        <authorList>
            <person name="Hanschen E.R."/>
            <person name="Marriage T.N."/>
            <person name="Ferris P.J."/>
            <person name="Hamaji T."/>
            <person name="Toyoda A."/>
            <person name="Fujiyama A."/>
            <person name="Neme R."/>
            <person name="Noguchi H."/>
            <person name="Minakuchi Y."/>
            <person name="Suzuki M."/>
            <person name="Kawai-Toyooka H."/>
            <person name="Smith D.R."/>
            <person name="Sparks H."/>
            <person name="Anderson J."/>
            <person name="Bakaric R."/>
            <person name="Luria V."/>
            <person name="Karger A."/>
            <person name="Kirschner M.W."/>
            <person name="Durand P.M."/>
            <person name="Michod R.E."/>
            <person name="Nozaki H."/>
            <person name="Olson B.J."/>
        </authorList>
    </citation>
    <scope>NUCLEOTIDE SEQUENCE [LARGE SCALE GENOMIC DNA]</scope>
    <source>
        <strain evidence="2">NIES-2863</strain>
    </source>
</reference>
<gene>
    <name evidence="1" type="ORF">GPECTOR_33g611</name>
</gene>
<dbReference type="Proteomes" id="UP000075714">
    <property type="component" value="Unassembled WGS sequence"/>
</dbReference>
<accession>A0A150GD19</accession>
<dbReference type="CDD" id="cd11296">
    <property type="entry name" value="O-FucT_like"/>
    <property type="match status" value="1"/>
</dbReference>
<evidence type="ECO:0008006" key="3">
    <source>
        <dbReference type="Google" id="ProtNLM"/>
    </source>
</evidence>
<name>A0A150GD19_GONPE</name>
<dbReference type="AlphaFoldDB" id="A0A150GD19"/>
<proteinExistence type="predicted"/>
<sequence>MEELPGQLGGEQGGAAWSGTLDAVLLLAAPDQPRLVEMMPSTIRAMGLKTPPPDRWLTSPVACWFGCTPDRIAQLRALIAPHRVVGVVTSHGLLYGSHWLAGPMLLSCKDACCQAYKDTALHLRMSPAIYTMADRFARGALGGQPFLAAHVRPFPDGCVRLWSRPGMLQDMDRVKRICGNWYLAERLAPSMKHLMRKYGVSRLFIMAHPKVRANVLLLFSQMGIKPVFMDFEDVAPSEGAATSAAPTANMSISLLGLVEVALCTRARAFVGTKESSMTATVIHERISQNASRDESHDSYCFFRRPAYNARPIPIKDWYRKMNYSLSGPEEWRQKQIRAGIVSWTPETVRLRIRERVGMQQKHTLPAEGDADHPADVE</sequence>